<dbReference type="OMA" id="HTQSCPV"/>
<dbReference type="PANTHER" id="PTHR41694:SF3">
    <property type="entry name" value="RNA-DIRECTED DNA POLYMERASE-RELATED"/>
    <property type="match status" value="1"/>
</dbReference>
<evidence type="ECO:0000259" key="14">
    <source>
        <dbReference type="PROSITE" id="PS50876"/>
    </source>
</evidence>
<feature type="compositionally biased region" description="Basic and acidic residues" evidence="13">
    <location>
        <begin position="722"/>
        <end position="734"/>
    </location>
</feature>
<evidence type="ECO:0000256" key="12">
    <source>
        <dbReference type="PROSITE-ProRule" id="PRU00506"/>
    </source>
</evidence>
<reference evidence="19" key="2">
    <citation type="submission" date="2025-09" db="UniProtKB">
        <authorList>
            <consortium name="Ensembl"/>
        </authorList>
    </citation>
    <scope>IDENTIFICATION</scope>
</reference>
<keyword evidence="3" id="KW-0548">Nucleotidyltransferase</keyword>
<evidence type="ECO:0000256" key="4">
    <source>
        <dbReference type="ARBA" id="ARBA00022722"/>
    </source>
</evidence>
<keyword evidence="2" id="KW-0808">Transferase</keyword>
<dbReference type="InterPro" id="IPR001037">
    <property type="entry name" value="Integrase_C_retrovir"/>
</dbReference>
<dbReference type="GO" id="GO:0035613">
    <property type="term" value="F:RNA stem-loop binding"/>
    <property type="evidence" value="ECO:0007669"/>
    <property type="project" value="TreeGrafter"/>
</dbReference>
<dbReference type="Gene3D" id="2.30.30.10">
    <property type="entry name" value="Integrase, C-terminal domain superfamily, retroviral"/>
    <property type="match status" value="1"/>
</dbReference>
<comment type="similarity">
    <text evidence="1">Belongs to the beta type-B retroviral polymerase family. HERV class-II K(HML-2) pol subfamily.</text>
</comment>
<dbReference type="InterPro" id="IPR003308">
    <property type="entry name" value="Integrase_Zn-bd_dom_N"/>
</dbReference>
<dbReference type="InterPro" id="IPR043502">
    <property type="entry name" value="DNA/RNA_pol_sf"/>
</dbReference>
<evidence type="ECO:0000256" key="11">
    <source>
        <dbReference type="PROSITE-ProRule" id="PRU00450"/>
    </source>
</evidence>
<evidence type="ECO:0000259" key="16">
    <source>
        <dbReference type="PROSITE" id="PS50879"/>
    </source>
</evidence>
<evidence type="ECO:0000259" key="17">
    <source>
        <dbReference type="PROSITE" id="PS50994"/>
    </source>
</evidence>
<protein>
    <submittedName>
        <fullName evidence="19">Uncharacterized protein</fullName>
    </submittedName>
</protein>
<feature type="region of interest" description="Disordered" evidence="13">
    <location>
        <begin position="704"/>
        <end position="759"/>
    </location>
</feature>
<keyword evidence="6" id="KW-0255">Endonuclease</keyword>
<dbReference type="Pfam" id="PF00665">
    <property type="entry name" value="rve"/>
    <property type="match status" value="1"/>
</dbReference>
<keyword evidence="10" id="KW-0238">DNA-binding</keyword>
<dbReference type="InterPro" id="IPR043128">
    <property type="entry name" value="Rev_trsase/Diguanyl_cyclase"/>
</dbReference>
<dbReference type="GeneTree" id="ENSGT00940000165826"/>
<evidence type="ECO:0000256" key="2">
    <source>
        <dbReference type="ARBA" id="ARBA00022679"/>
    </source>
</evidence>
<dbReference type="Gene3D" id="3.30.70.270">
    <property type="match status" value="2"/>
</dbReference>
<evidence type="ECO:0000256" key="7">
    <source>
        <dbReference type="ARBA" id="ARBA00022801"/>
    </source>
</evidence>
<dbReference type="InterPro" id="IPR012337">
    <property type="entry name" value="RNaseH-like_sf"/>
</dbReference>
<dbReference type="Pfam" id="PF02022">
    <property type="entry name" value="Integrase_Zn"/>
    <property type="match status" value="1"/>
</dbReference>
<dbReference type="GO" id="GO:0004523">
    <property type="term" value="F:RNA-DNA hybrid ribonuclease activity"/>
    <property type="evidence" value="ECO:0007669"/>
    <property type="project" value="InterPro"/>
</dbReference>
<feature type="domain" description="Reverse transcriptase" evidence="15">
    <location>
        <begin position="1"/>
        <end position="81"/>
    </location>
</feature>
<feature type="domain" description="Integrase-type" evidence="18">
    <location>
        <begin position="665"/>
        <end position="712"/>
    </location>
</feature>
<dbReference type="PROSITE" id="PS50879">
    <property type="entry name" value="RNASE_H_1"/>
    <property type="match status" value="1"/>
</dbReference>
<dbReference type="GO" id="GO:0003964">
    <property type="term" value="F:RNA-directed DNA polymerase activity"/>
    <property type="evidence" value="ECO:0007669"/>
    <property type="project" value="UniProtKB-KW"/>
</dbReference>
<evidence type="ECO:0000259" key="15">
    <source>
        <dbReference type="PROSITE" id="PS50878"/>
    </source>
</evidence>
<dbReference type="PROSITE" id="PS51027">
    <property type="entry name" value="INTEGRASE_DBD"/>
    <property type="match status" value="1"/>
</dbReference>
<dbReference type="PROSITE" id="PS50878">
    <property type="entry name" value="RT_POL"/>
    <property type="match status" value="1"/>
</dbReference>
<evidence type="ECO:0000313" key="19">
    <source>
        <dbReference type="Ensembl" id="ENSSCAP00000006718.1"/>
    </source>
</evidence>
<keyword evidence="4" id="KW-0540">Nuclease</keyword>
<feature type="domain" description="Integrase catalytic" evidence="17">
    <location>
        <begin position="491"/>
        <end position="653"/>
    </location>
</feature>
<evidence type="ECO:0000256" key="1">
    <source>
        <dbReference type="ARBA" id="ARBA00010879"/>
    </source>
</evidence>
<dbReference type="Proteomes" id="UP000694409">
    <property type="component" value="Unassembled WGS sequence"/>
</dbReference>
<evidence type="ECO:0000256" key="10">
    <source>
        <dbReference type="ARBA" id="ARBA00023125"/>
    </source>
</evidence>
<reference evidence="19" key="1">
    <citation type="submission" date="2025-08" db="UniProtKB">
        <authorList>
            <consortium name="Ensembl"/>
        </authorList>
    </citation>
    <scope>IDENTIFICATION</scope>
</reference>
<dbReference type="InterPro" id="IPR036397">
    <property type="entry name" value="RNaseH_sf"/>
</dbReference>
<evidence type="ECO:0000256" key="8">
    <source>
        <dbReference type="ARBA" id="ARBA00022908"/>
    </source>
</evidence>
<dbReference type="Pfam" id="PF00552">
    <property type="entry name" value="IN_DBD_C"/>
    <property type="match status" value="1"/>
</dbReference>
<keyword evidence="11" id="KW-0862">Zinc</keyword>
<evidence type="ECO:0000256" key="5">
    <source>
        <dbReference type="ARBA" id="ARBA00022723"/>
    </source>
</evidence>
<dbReference type="GO" id="GO:0003677">
    <property type="term" value="F:DNA binding"/>
    <property type="evidence" value="ECO:0007669"/>
    <property type="project" value="UniProtKB-KW"/>
</dbReference>
<keyword evidence="7" id="KW-0378">Hydrolase</keyword>
<evidence type="ECO:0000256" key="13">
    <source>
        <dbReference type="SAM" id="MobiDB-lite"/>
    </source>
</evidence>
<keyword evidence="5" id="KW-0479">Metal-binding</keyword>
<dbReference type="SUPFAM" id="SSF46919">
    <property type="entry name" value="N-terminal Zn binding domain of HIV integrase"/>
    <property type="match status" value="1"/>
</dbReference>
<keyword evidence="8" id="KW-0229">DNA integration</keyword>
<dbReference type="Pfam" id="PF00075">
    <property type="entry name" value="RNase_H"/>
    <property type="match status" value="1"/>
</dbReference>
<dbReference type="InterPro" id="IPR002156">
    <property type="entry name" value="RNaseH_domain"/>
</dbReference>
<evidence type="ECO:0000313" key="20">
    <source>
        <dbReference type="Proteomes" id="UP000694409"/>
    </source>
</evidence>
<organism evidence="19 20">
    <name type="scientific">Serinus canaria</name>
    <name type="common">Island canary</name>
    <name type="synonym">Fringilla canaria</name>
    <dbReference type="NCBI Taxonomy" id="9135"/>
    <lineage>
        <taxon>Eukaryota</taxon>
        <taxon>Metazoa</taxon>
        <taxon>Chordata</taxon>
        <taxon>Craniata</taxon>
        <taxon>Vertebrata</taxon>
        <taxon>Euteleostomi</taxon>
        <taxon>Archelosauria</taxon>
        <taxon>Archosauria</taxon>
        <taxon>Dinosauria</taxon>
        <taxon>Saurischia</taxon>
        <taxon>Theropoda</taxon>
        <taxon>Coelurosauria</taxon>
        <taxon>Aves</taxon>
        <taxon>Neognathae</taxon>
        <taxon>Neoaves</taxon>
        <taxon>Telluraves</taxon>
        <taxon>Australaves</taxon>
        <taxon>Passeriformes</taxon>
        <taxon>Passeroidea</taxon>
        <taxon>Fringillidae</taxon>
        <taxon>Carduelinae</taxon>
        <taxon>Serinus</taxon>
    </lineage>
</organism>
<feature type="DNA-binding region" description="Integrase-type" evidence="12">
    <location>
        <begin position="665"/>
        <end position="712"/>
    </location>
</feature>
<feature type="domain" description="RNase H type-1" evidence="16">
    <location>
        <begin position="301"/>
        <end position="437"/>
    </location>
</feature>
<keyword evidence="11" id="KW-0863">Zinc-finger</keyword>
<accession>A0A8C9MQS5</accession>
<dbReference type="Gene3D" id="3.30.420.10">
    <property type="entry name" value="Ribonuclease H-like superfamily/Ribonuclease H"/>
    <property type="match status" value="2"/>
</dbReference>
<name>A0A8C9MQS5_SERCA</name>
<dbReference type="InterPro" id="IPR017856">
    <property type="entry name" value="Integrase-like_N"/>
</dbReference>
<evidence type="ECO:0000259" key="18">
    <source>
        <dbReference type="PROSITE" id="PS51027"/>
    </source>
</evidence>
<dbReference type="PANTHER" id="PTHR41694">
    <property type="entry name" value="ENDOGENOUS RETROVIRUS GROUP K MEMBER POL PROTEIN"/>
    <property type="match status" value="1"/>
</dbReference>
<dbReference type="Pfam" id="PF00078">
    <property type="entry name" value="RVT_1"/>
    <property type="match status" value="1"/>
</dbReference>
<dbReference type="Gene3D" id="1.10.10.200">
    <property type="match status" value="1"/>
</dbReference>
<dbReference type="SUPFAM" id="SSF53098">
    <property type="entry name" value="Ribonuclease H-like"/>
    <property type="match status" value="1"/>
</dbReference>
<sequence length="759" mass="84624">MRNSPAICQWYVAQALSGVRKQFPDARLYHYMDDILVAASTQDELLRIQPRLLDALHAHGLQVAPEKVQQQPPWKYLGVKILEQTICHQEVQFVHSVKTLNDAQKLVGVITWLRPYLGLTNAQLSPLYDLLKGDNDLKSPRTLTPEAQKALEVVQQAVSACQVHRIDPSVDVTVFITTPDSHPTGIIGQWSDKWSDSLHILEWVFLPHQPQKTATALFELIARLIIKCRQRCLQLMGADPTKIVLLVQREDFDWSFANSVSLQSALENFSGQITYHLPSHKLLHVARFTQMSLRPKNSQEPVQGPTVFTDGSGRTGKAIVTWKDGSEWQVLEGHEDGSAQLVELRAAVMAFEKFSQEPFNLVTDSAYVADIAQRLGHSVLKEVSNPALFHLLKTLWRAIQARVHPFYVLHVRSHTSLPGFIVEGNARADKLANPAWVAPQPDTLAQAKASHGFFHQNAHTLQKQFQLTPTEARDIVESCDDCHALAPPLPAGVNPRGLRALELWQTDVTQIAEFGRLKYVHVTVDTFSSAMWASAHTGEKARDVIAHWRQAFAVLGIPSAVKTDNGPAYASQKVRQFLQLWGVSHKFGIPHSPTGQAIVERAHGTLKRVLQKQKRGMQGETPHSRLAKALYTINHLTVPQNSNNPVILNHHLSLQAADEALQPRAKVRVRNLVTKQWEGPYDLIASGRGYACVSTDTGVRWVPSKRVRPDLRPQRQNPADGQHGDRDQPERHQAGDSSSDDSDADDASDRSDDSSANGH</sequence>
<dbReference type="InterPro" id="IPR010661">
    <property type="entry name" value="RVT_thumb"/>
</dbReference>
<proteinExistence type="inferred from homology"/>
<feature type="domain" description="Integrase-type" evidence="14">
    <location>
        <begin position="442"/>
        <end position="483"/>
    </location>
</feature>
<evidence type="ECO:0000256" key="9">
    <source>
        <dbReference type="ARBA" id="ARBA00022918"/>
    </source>
</evidence>
<dbReference type="Ensembl" id="ENSSCAT00000007659.1">
    <property type="protein sequence ID" value="ENSSCAP00000006718.1"/>
    <property type="gene ID" value="ENSSCAG00000005232.1"/>
</dbReference>
<keyword evidence="9" id="KW-0695">RNA-directed DNA polymerase</keyword>
<evidence type="ECO:0000256" key="6">
    <source>
        <dbReference type="ARBA" id="ARBA00022759"/>
    </source>
</evidence>
<dbReference type="PROSITE" id="PS50994">
    <property type="entry name" value="INTEGRASE"/>
    <property type="match status" value="1"/>
</dbReference>
<dbReference type="SUPFAM" id="SSF56672">
    <property type="entry name" value="DNA/RNA polymerases"/>
    <property type="match status" value="1"/>
</dbReference>
<dbReference type="InterPro" id="IPR036862">
    <property type="entry name" value="Integrase_C_dom_sf_retrovir"/>
</dbReference>
<dbReference type="Pfam" id="PF06817">
    <property type="entry name" value="RVT_thumb"/>
    <property type="match status" value="1"/>
</dbReference>
<dbReference type="GO" id="GO:0015074">
    <property type="term" value="P:DNA integration"/>
    <property type="evidence" value="ECO:0007669"/>
    <property type="project" value="UniProtKB-KW"/>
</dbReference>
<dbReference type="PROSITE" id="PS50876">
    <property type="entry name" value="ZF_INTEGRASE"/>
    <property type="match status" value="1"/>
</dbReference>
<dbReference type="SUPFAM" id="SSF50122">
    <property type="entry name" value="DNA-binding domain of retroviral integrase"/>
    <property type="match status" value="1"/>
</dbReference>
<dbReference type="InterPro" id="IPR001584">
    <property type="entry name" value="Integrase_cat-core"/>
</dbReference>
<dbReference type="InterPro" id="IPR000477">
    <property type="entry name" value="RT_dom"/>
</dbReference>
<evidence type="ECO:0000256" key="3">
    <source>
        <dbReference type="ARBA" id="ARBA00022695"/>
    </source>
</evidence>
<dbReference type="GO" id="GO:0008270">
    <property type="term" value="F:zinc ion binding"/>
    <property type="evidence" value="ECO:0007669"/>
    <property type="project" value="UniProtKB-KW"/>
</dbReference>
<keyword evidence="20" id="KW-1185">Reference proteome</keyword>
<dbReference type="AlphaFoldDB" id="A0A8C9MQS5"/>